<dbReference type="PANTHER" id="PTHR42953">
    <property type="entry name" value="HIGH-AFFINITY ZINC UPTAKE SYSTEM PROTEIN ZNUA-RELATED"/>
    <property type="match status" value="1"/>
</dbReference>
<proteinExistence type="inferred from homology"/>
<dbReference type="InterPro" id="IPR050492">
    <property type="entry name" value="Bact_metal-bind_prot9"/>
</dbReference>
<evidence type="ECO:0000256" key="4">
    <source>
        <dbReference type="RuleBase" id="RU003512"/>
    </source>
</evidence>
<dbReference type="Proteomes" id="UP000192731">
    <property type="component" value="Unassembled WGS sequence"/>
</dbReference>
<dbReference type="Gene3D" id="3.40.50.1980">
    <property type="entry name" value="Nitrogenase molybdenum iron protein domain"/>
    <property type="match status" value="2"/>
</dbReference>
<evidence type="ECO:0000313" key="8">
    <source>
        <dbReference type="Proteomes" id="UP000192731"/>
    </source>
</evidence>
<dbReference type="GO" id="GO:0007155">
    <property type="term" value="P:cell adhesion"/>
    <property type="evidence" value="ECO:0007669"/>
    <property type="project" value="InterPro"/>
</dbReference>
<dbReference type="Pfam" id="PF01297">
    <property type="entry name" value="ZnuA"/>
    <property type="match status" value="1"/>
</dbReference>
<dbReference type="STRING" id="656914.SAMN00017405_2315"/>
<organism evidence="7 8">
    <name type="scientific">Desulfonispora thiosulfatigenes DSM 11270</name>
    <dbReference type="NCBI Taxonomy" id="656914"/>
    <lineage>
        <taxon>Bacteria</taxon>
        <taxon>Bacillati</taxon>
        <taxon>Bacillota</taxon>
        <taxon>Clostridia</taxon>
        <taxon>Eubacteriales</taxon>
        <taxon>Peptococcaceae</taxon>
        <taxon>Desulfonispora</taxon>
    </lineage>
</organism>
<name>A0A1W1VT53_DESTI</name>
<dbReference type="EMBL" id="FWWT01000024">
    <property type="protein sequence ID" value="SMB96552.1"/>
    <property type="molecule type" value="Genomic_DNA"/>
</dbReference>
<evidence type="ECO:0000256" key="2">
    <source>
        <dbReference type="ARBA" id="ARBA00022448"/>
    </source>
</evidence>
<feature type="chain" id="PRO_5039487275" evidence="6">
    <location>
        <begin position="26"/>
        <end position="288"/>
    </location>
</feature>
<dbReference type="RefSeq" id="WP_084054429.1">
    <property type="nucleotide sequence ID" value="NZ_FWWT01000024.1"/>
</dbReference>
<keyword evidence="2 4" id="KW-0813">Transport</keyword>
<evidence type="ECO:0000256" key="5">
    <source>
        <dbReference type="SAM" id="Coils"/>
    </source>
</evidence>
<dbReference type="InterPro" id="IPR006127">
    <property type="entry name" value="ZnuA-like"/>
</dbReference>
<feature type="coiled-coil region" evidence="5">
    <location>
        <begin position="159"/>
        <end position="186"/>
    </location>
</feature>
<evidence type="ECO:0000256" key="3">
    <source>
        <dbReference type="ARBA" id="ARBA00022729"/>
    </source>
</evidence>
<feature type="signal peptide" evidence="6">
    <location>
        <begin position="1"/>
        <end position="25"/>
    </location>
</feature>
<dbReference type="GO" id="GO:0046872">
    <property type="term" value="F:metal ion binding"/>
    <property type="evidence" value="ECO:0007669"/>
    <property type="project" value="InterPro"/>
</dbReference>
<dbReference type="InterPro" id="IPR006128">
    <property type="entry name" value="Lipoprotein_PsaA-like"/>
</dbReference>
<evidence type="ECO:0000313" key="7">
    <source>
        <dbReference type="EMBL" id="SMB96552.1"/>
    </source>
</evidence>
<evidence type="ECO:0000256" key="6">
    <source>
        <dbReference type="SAM" id="SignalP"/>
    </source>
</evidence>
<dbReference type="AlphaFoldDB" id="A0A1W1VT53"/>
<dbReference type="PRINTS" id="PR00690">
    <property type="entry name" value="ADHESNFAMILY"/>
</dbReference>
<reference evidence="7 8" key="1">
    <citation type="submission" date="2017-04" db="EMBL/GenBank/DDBJ databases">
        <authorList>
            <person name="Afonso C.L."/>
            <person name="Miller P.J."/>
            <person name="Scott M.A."/>
            <person name="Spackman E."/>
            <person name="Goraichik I."/>
            <person name="Dimitrov K.M."/>
            <person name="Suarez D.L."/>
            <person name="Swayne D.E."/>
        </authorList>
    </citation>
    <scope>NUCLEOTIDE SEQUENCE [LARGE SCALE GENOMIC DNA]</scope>
    <source>
        <strain evidence="7 8">DSM 11270</strain>
    </source>
</reference>
<dbReference type="PROSITE" id="PS51257">
    <property type="entry name" value="PROKAR_LIPOPROTEIN"/>
    <property type="match status" value="1"/>
</dbReference>
<sequence length="288" mass="32380">MKRKYVIIFILLILTFCGCSHNTSAGLSSKPIIAVSIVPEETFLKNIAGDLVEIVTLIPPGNSPANYAPTPQELEKLSRAKIYYTIGVPTETANILPKVKELNNKMKIVDLPKIVSEIYPDREFSPGHRDPHIWLSPKRVKIIVSAMTKELIAIDPNNKDIYEQNAEKYLHELDILNQDIQSSLENTKSKSFIIYHPSLGYFADDYNLKMISIENEGKTATSKDLKNIIDLAKEKNVKVIFHQKEIDSKKVQTLVKEIGGATMEIQPLSANYIENLKSMANTLENALN</sequence>
<keyword evidence="3 6" id="KW-0732">Signal</keyword>
<protein>
    <submittedName>
        <fullName evidence="7">Zinc transport system substrate-binding protein</fullName>
    </submittedName>
</protein>
<keyword evidence="5" id="KW-0175">Coiled coil</keyword>
<keyword evidence="8" id="KW-1185">Reference proteome</keyword>
<dbReference type="PANTHER" id="PTHR42953:SF3">
    <property type="entry name" value="HIGH-AFFINITY ZINC UPTAKE SYSTEM PROTEIN ZNUA"/>
    <property type="match status" value="1"/>
</dbReference>
<dbReference type="GO" id="GO:0030001">
    <property type="term" value="P:metal ion transport"/>
    <property type="evidence" value="ECO:0007669"/>
    <property type="project" value="InterPro"/>
</dbReference>
<comment type="similarity">
    <text evidence="1 4">Belongs to the bacterial solute-binding protein 9 family.</text>
</comment>
<dbReference type="SUPFAM" id="SSF53807">
    <property type="entry name" value="Helical backbone' metal receptor"/>
    <property type="match status" value="1"/>
</dbReference>
<dbReference type="OrthoDB" id="9810636at2"/>
<accession>A0A1W1VT53</accession>
<gene>
    <name evidence="7" type="ORF">SAMN00017405_2315</name>
</gene>
<evidence type="ECO:0000256" key="1">
    <source>
        <dbReference type="ARBA" id="ARBA00011028"/>
    </source>
</evidence>